<comment type="caution">
    <text evidence="3">The sequence shown here is derived from an EMBL/GenBank/DDBJ whole genome shotgun (WGS) entry which is preliminary data.</text>
</comment>
<feature type="signal peptide" evidence="1">
    <location>
        <begin position="1"/>
        <end position="19"/>
    </location>
</feature>
<sequence length="627" mass="67039">MNKILYTISLILLSSLAFAQVGIGTITPNSDALLDIDATDKGVLIPRIELTSLTSSSPLSENVAGMIVYNTATAGTTPNNVTPGFYYNDGTVWVRVGAANQDRFNIYEDDGSLTENRTVTQGSNTLAFTSSAADAFSVDGQTFSVNAANDRVGIGTNNPFEKLHINGGNLRISQGSETLGVPEPSVLIQSNLNGGTAGGKIEFQEPFSQIGYRIKQFTQDAIDGLYFQRFFTSTTTDLLTLRNNGRVGIGETDPAERLEVSGNALFNNSASDFAFSRYISNDGVTSQIGSSSSASAFGAGAFIGTVSNDPLNFIANNAPVTRLTSDFFVPNGSNLVSLGSSVDRWSSIFGGTSLNMFNDSEDFVFSRFQSQGGVISQIGSSSSTSAFGAGSFVGSFTNNPINFIVDNFPVTRLNTDRFVPNGTNLIDLGSTTDRWRSVFVRNSVRIGNTPTSGNLFEGNSNLGGIELVGEADGGYISVQRDGIEPGLHVTKRTGSSGDALSAYFLNGSERGSVRLTTGGVSFNTTSDKRLKTNIKETELGLETINQIDIYDYVYKSDKTNTVVTGFLAQELHEILPQAVYKGGDDPNNDPWQVDYGSITPILVKAIQEQQAQIEALKSEIHALKSEK</sequence>
<dbReference type="Proteomes" id="UP000599688">
    <property type="component" value="Unassembled WGS sequence"/>
</dbReference>
<dbReference type="GO" id="GO:0045893">
    <property type="term" value="P:positive regulation of DNA-templated transcription"/>
    <property type="evidence" value="ECO:0007669"/>
    <property type="project" value="TreeGrafter"/>
</dbReference>
<dbReference type="InterPro" id="IPR030392">
    <property type="entry name" value="S74_ICA"/>
</dbReference>
<dbReference type="AlphaFoldDB" id="A0A916ZPW1"/>
<dbReference type="RefSeq" id="WP_188405417.1">
    <property type="nucleotide sequence ID" value="NZ_BMGL01000004.1"/>
</dbReference>
<dbReference type="PANTHER" id="PTHR13029">
    <property type="match status" value="1"/>
</dbReference>
<evidence type="ECO:0000256" key="1">
    <source>
        <dbReference type="SAM" id="SignalP"/>
    </source>
</evidence>
<organism evidence="3 4">
    <name type="scientific">Psychroflexus salis</name>
    <dbReference type="NCBI Taxonomy" id="1526574"/>
    <lineage>
        <taxon>Bacteria</taxon>
        <taxon>Pseudomonadati</taxon>
        <taxon>Bacteroidota</taxon>
        <taxon>Flavobacteriia</taxon>
        <taxon>Flavobacteriales</taxon>
        <taxon>Flavobacteriaceae</taxon>
        <taxon>Psychroflexus</taxon>
    </lineage>
</organism>
<accession>A0A916ZPW1</accession>
<evidence type="ECO:0000259" key="2">
    <source>
        <dbReference type="PROSITE" id="PS51688"/>
    </source>
</evidence>
<protein>
    <recommendedName>
        <fullName evidence="2">Peptidase S74 domain-containing protein</fullName>
    </recommendedName>
</protein>
<evidence type="ECO:0000313" key="4">
    <source>
        <dbReference type="Proteomes" id="UP000599688"/>
    </source>
</evidence>
<evidence type="ECO:0000313" key="3">
    <source>
        <dbReference type="EMBL" id="GGE08215.1"/>
    </source>
</evidence>
<feature type="chain" id="PRO_5037713762" description="Peptidase S74 domain-containing protein" evidence="1">
    <location>
        <begin position="20"/>
        <end position="627"/>
    </location>
</feature>
<dbReference type="EMBL" id="BMGL01000004">
    <property type="protein sequence ID" value="GGE08215.1"/>
    <property type="molecule type" value="Genomic_DNA"/>
</dbReference>
<dbReference type="GO" id="GO:0016540">
    <property type="term" value="P:protein autoprocessing"/>
    <property type="evidence" value="ECO:0007669"/>
    <property type="project" value="TreeGrafter"/>
</dbReference>
<gene>
    <name evidence="3" type="ORF">GCM10010831_07220</name>
</gene>
<dbReference type="Pfam" id="PF13884">
    <property type="entry name" value="Peptidase_S74"/>
    <property type="match status" value="1"/>
</dbReference>
<dbReference type="PROSITE" id="PS51688">
    <property type="entry name" value="ICA"/>
    <property type="match status" value="1"/>
</dbReference>
<dbReference type="GO" id="GO:0043565">
    <property type="term" value="F:sequence-specific DNA binding"/>
    <property type="evidence" value="ECO:0007669"/>
    <property type="project" value="TreeGrafter"/>
</dbReference>
<feature type="domain" description="Peptidase S74" evidence="2">
    <location>
        <begin position="526"/>
        <end position="620"/>
    </location>
</feature>
<reference evidence="3 4" key="1">
    <citation type="journal article" date="2014" name="Int. J. Syst. Evol. Microbiol.">
        <title>Complete genome sequence of Corynebacterium casei LMG S-19264T (=DSM 44701T), isolated from a smear-ripened cheese.</title>
        <authorList>
            <consortium name="US DOE Joint Genome Institute (JGI-PGF)"/>
            <person name="Walter F."/>
            <person name="Albersmeier A."/>
            <person name="Kalinowski J."/>
            <person name="Ruckert C."/>
        </authorList>
    </citation>
    <scope>NUCLEOTIDE SEQUENCE [LARGE SCALE GENOMIC DNA]</scope>
    <source>
        <strain evidence="3 4">CGMCC 1.12925</strain>
    </source>
</reference>
<name>A0A916ZPW1_9FLAO</name>
<dbReference type="PANTHER" id="PTHR13029:SF18">
    <property type="entry name" value="MYELIN REGULATORY FACTOR HOMOLOG 1"/>
    <property type="match status" value="1"/>
</dbReference>
<keyword evidence="4" id="KW-1185">Reference proteome</keyword>
<dbReference type="InterPro" id="IPR051577">
    <property type="entry name" value="MRF-like"/>
</dbReference>
<proteinExistence type="predicted"/>
<keyword evidence="1" id="KW-0732">Signal</keyword>
<dbReference type="GO" id="GO:0003700">
    <property type="term" value="F:DNA-binding transcription factor activity"/>
    <property type="evidence" value="ECO:0007669"/>
    <property type="project" value="TreeGrafter"/>
</dbReference>